<dbReference type="InterPro" id="IPR027806">
    <property type="entry name" value="HARBI1_dom"/>
</dbReference>
<dbReference type="PANTHER" id="PTHR31511">
    <property type="entry name" value="PROTEIN CBG23764"/>
    <property type="match status" value="1"/>
</dbReference>
<gene>
    <name evidence="4" type="ORF">PPYR_01439</name>
</gene>
<evidence type="ECO:0000256" key="2">
    <source>
        <dbReference type="ARBA" id="ARBA00022723"/>
    </source>
</evidence>
<comment type="cofactor">
    <cofactor evidence="1">
        <name>a divalent metal cation</name>
        <dbReference type="ChEBI" id="CHEBI:60240"/>
    </cofactor>
</comment>
<protein>
    <recommendedName>
        <fullName evidence="3">C2H2-type domain-containing protein</fullName>
    </recommendedName>
</protein>
<sequence length="686" mass="78742">MKTFQTRNAVIDIGTNLKKWYKENVFDKLQAKLENFSEKQSGWALTKKAVVNVRNNDKFCFLWSIVAALNPVTKNVDRVSSYPHFDDILKRESIQFPIKITDIKKFEQLNHLSINLYCVVKKKVLPFMLSGKTDGRKTVNLLVLSSNNQSPPNNNNNNGNDYYHYAWIKNMSALFSSQLSNRGHKKFFCYTCLNHFSSSDLLDKHSKRCHQVNKCSIRMPNSNNDTEKYVEFTRYSHMEKVPFAIYADLETILEKCDNSTPLQGVATALYHQVIPVVFHNLSGYDVHFIIRELATGVIPGEIKLLPVNKEKYISFTKFMSSSIDKLSSYLENDKKTLIRLHSDNANEFDLLTRKGIFSYDYVDSWERLNEPELSPRDAFFSNLYAKANNPFMKDYNSDLDTMYLLYLDINNLYGATICNFLPFGEFSFEEDIENLDILNHPDDADVGYIVDCDLDYPSELHESDRDSMKSVSYAFRVAPQTVSEIIAETCEAIWNSLREKVLLENPTEEDWKNISKDFELKWNFPHCIGAIDGKHVIIQAPPNSGSSHYNYKNSHSIILMAMVDANMRFTLVDIGAPGRKSDSGVFRMSSIGMGLENNLLNVPKECPISRNLTFPFVVETVLPITEHAYSELNCMSEQNTGFLELGRSGRNVYSRNVAHLRDRLAEYFEGEGAVPWQLEKVESNDF</sequence>
<dbReference type="Pfam" id="PF13359">
    <property type="entry name" value="DDE_Tnp_4"/>
    <property type="match status" value="1"/>
</dbReference>
<comment type="caution">
    <text evidence="4">The sequence shown here is derived from an EMBL/GenBank/DDBJ whole genome shotgun (WGS) entry which is preliminary data.</text>
</comment>
<dbReference type="InterPro" id="IPR013087">
    <property type="entry name" value="Znf_C2H2_type"/>
</dbReference>
<dbReference type="PANTHER" id="PTHR31511:SF12">
    <property type="entry name" value="RHO TERMINATION FACTOR N-TERMINAL DOMAIN-CONTAINING PROTEIN"/>
    <property type="match status" value="1"/>
</dbReference>
<keyword evidence="2" id="KW-0479">Metal-binding</keyword>
<dbReference type="Proteomes" id="UP000327044">
    <property type="component" value="Unassembled WGS sequence"/>
</dbReference>
<evidence type="ECO:0000256" key="1">
    <source>
        <dbReference type="ARBA" id="ARBA00001968"/>
    </source>
</evidence>
<dbReference type="PROSITE" id="PS00028">
    <property type="entry name" value="ZINC_FINGER_C2H2_1"/>
    <property type="match status" value="1"/>
</dbReference>
<dbReference type="GO" id="GO:0046872">
    <property type="term" value="F:metal ion binding"/>
    <property type="evidence" value="ECO:0007669"/>
    <property type="project" value="UniProtKB-KW"/>
</dbReference>
<evidence type="ECO:0000313" key="5">
    <source>
        <dbReference type="Proteomes" id="UP000327044"/>
    </source>
</evidence>
<reference evidence="4 5" key="1">
    <citation type="journal article" date="2018" name="Elife">
        <title>Firefly genomes illuminate parallel origins of bioluminescence in beetles.</title>
        <authorList>
            <person name="Fallon T.R."/>
            <person name="Lower S.E."/>
            <person name="Chang C.H."/>
            <person name="Bessho-Uehara M."/>
            <person name="Martin G.J."/>
            <person name="Bewick A.J."/>
            <person name="Behringer M."/>
            <person name="Debat H.J."/>
            <person name="Wong I."/>
            <person name="Day J.C."/>
            <person name="Suvorov A."/>
            <person name="Silva C.J."/>
            <person name="Stanger-Hall K.F."/>
            <person name="Hall D.W."/>
            <person name="Schmitz R.J."/>
            <person name="Nelson D.R."/>
            <person name="Lewis S.M."/>
            <person name="Shigenobu S."/>
            <person name="Bybee S.M."/>
            <person name="Larracuente A.M."/>
            <person name="Oba Y."/>
            <person name="Weng J.K."/>
        </authorList>
    </citation>
    <scope>NUCLEOTIDE SEQUENCE [LARGE SCALE GENOMIC DNA]</scope>
    <source>
        <strain evidence="4">1611_PpyrPB1</strain>
        <tissue evidence="4">Whole body</tissue>
    </source>
</reference>
<feature type="domain" description="C2H2-type" evidence="3">
    <location>
        <begin position="189"/>
        <end position="210"/>
    </location>
</feature>
<evidence type="ECO:0000313" key="4">
    <source>
        <dbReference type="EMBL" id="KAB0804469.1"/>
    </source>
</evidence>
<proteinExistence type="predicted"/>
<name>A0A5N4B4C0_PHOPY</name>
<evidence type="ECO:0000259" key="3">
    <source>
        <dbReference type="PROSITE" id="PS00028"/>
    </source>
</evidence>
<dbReference type="AlphaFoldDB" id="A0A5N4B4C0"/>
<organism evidence="4 5">
    <name type="scientific">Photinus pyralis</name>
    <name type="common">Common eastern firefly</name>
    <name type="synonym">Lampyris pyralis</name>
    <dbReference type="NCBI Taxonomy" id="7054"/>
    <lineage>
        <taxon>Eukaryota</taxon>
        <taxon>Metazoa</taxon>
        <taxon>Ecdysozoa</taxon>
        <taxon>Arthropoda</taxon>
        <taxon>Hexapoda</taxon>
        <taxon>Insecta</taxon>
        <taxon>Pterygota</taxon>
        <taxon>Neoptera</taxon>
        <taxon>Endopterygota</taxon>
        <taxon>Coleoptera</taxon>
        <taxon>Polyphaga</taxon>
        <taxon>Elateriformia</taxon>
        <taxon>Elateroidea</taxon>
        <taxon>Lampyridae</taxon>
        <taxon>Lampyrinae</taxon>
        <taxon>Photinus</taxon>
    </lineage>
</organism>
<accession>A0A5N4B4C0</accession>
<keyword evidence="5" id="KW-1185">Reference proteome</keyword>
<dbReference type="EMBL" id="VVIM01000001">
    <property type="protein sequence ID" value="KAB0804469.1"/>
    <property type="molecule type" value="Genomic_DNA"/>
</dbReference>
<dbReference type="InParanoid" id="A0A5N4B4C0"/>